<evidence type="ECO:0000256" key="9">
    <source>
        <dbReference type="ARBA" id="ARBA00022741"/>
    </source>
</evidence>
<accession>A0A3M8SLJ1</accession>
<evidence type="ECO:0000256" key="4">
    <source>
        <dbReference type="ARBA" id="ARBA00005225"/>
    </source>
</evidence>
<comment type="similarity">
    <text evidence="14 16">Belongs to the type III pantothenate kinase family.</text>
</comment>
<dbReference type="InterPro" id="IPR043129">
    <property type="entry name" value="ATPase_NBD"/>
</dbReference>
<dbReference type="Proteomes" id="UP000267049">
    <property type="component" value="Unassembled WGS sequence"/>
</dbReference>
<keyword evidence="8 16" id="KW-0808">Transferase</keyword>
<comment type="cofactor">
    <cofactor evidence="2">
        <name>K(+)</name>
        <dbReference type="ChEBI" id="CHEBI:29103"/>
    </cofactor>
</comment>
<dbReference type="Pfam" id="PF03309">
    <property type="entry name" value="Pan_kinase"/>
    <property type="match status" value="1"/>
</dbReference>
<feature type="binding site" evidence="16">
    <location>
        <begin position="7"/>
        <end position="14"/>
    </location>
    <ligand>
        <name>ATP</name>
        <dbReference type="ChEBI" id="CHEBI:30616"/>
    </ligand>
</feature>
<feature type="binding site" evidence="16">
    <location>
        <position position="93"/>
    </location>
    <ligand>
        <name>substrate</name>
    </ligand>
</feature>
<dbReference type="RefSeq" id="WP_123088908.1">
    <property type="nucleotide sequence ID" value="NZ_RIBS01000009.1"/>
</dbReference>
<keyword evidence="7 16" id="KW-0963">Cytoplasm</keyword>
<evidence type="ECO:0000256" key="7">
    <source>
        <dbReference type="ARBA" id="ARBA00022490"/>
    </source>
</evidence>
<evidence type="ECO:0000256" key="15">
    <source>
        <dbReference type="ARBA" id="ARBA00040883"/>
    </source>
</evidence>
<feature type="binding site" evidence="16">
    <location>
        <position position="124"/>
    </location>
    <ligand>
        <name>ATP</name>
        <dbReference type="ChEBI" id="CHEBI:30616"/>
    </ligand>
</feature>
<dbReference type="InterPro" id="IPR004619">
    <property type="entry name" value="Type_III_PanK"/>
</dbReference>
<keyword evidence="9 16" id="KW-0547">Nucleotide-binding</keyword>
<comment type="cofactor">
    <cofactor evidence="16">
        <name>NH4(+)</name>
        <dbReference type="ChEBI" id="CHEBI:28938"/>
    </cofactor>
    <cofactor evidence="16">
        <name>K(+)</name>
        <dbReference type="ChEBI" id="CHEBI:29103"/>
    </cofactor>
    <text evidence="16">A monovalent cation. Ammonium or potassium.</text>
</comment>
<organism evidence="17 18">
    <name type="scientific">Montanilutibacter psychrotolerans</name>
    <dbReference type="NCBI Taxonomy" id="1327343"/>
    <lineage>
        <taxon>Bacteria</taxon>
        <taxon>Pseudomonadati</taxon>
        <taxon>Pseudomonadota</taxon>
        <taxon>Gammaproteobacteria</taxon>
        <taxon>Lysobacterales</taxon>
        <taxon>Lysobacteraceae</taxon>
        <taxon>Montanilutibacter</taxon>
    </lineage>
</organism>
<dbReference type="GO" id="GO:0004594">
    <property type="term" value="F:pantothenate kinase activity"/>
    <property type="evidence" value="ECO:0007669"/>
    <property type="project" value="UniProtKB-UniRule"/>
</dbReference>
<dbReference type="UniPathway" id="UPA00241">
    <property type="reaction ID" value="UER00352"/>
</dbReference>
<evidence type="ECO:0000256" key="6">
    <source>
        <dbReference type="ARBA" id="ARBA00012102"/>
    </source>
</evidence>
<feature type="binding site" evidence="16">
    <location>
        <position position="174"/>
    </location>
    <ligand>
        <name>substrate</name>
    </ligand>
</feature>
<comment type="caution">
    <text evidence="16">Lacks conserved residue(s) required for the propagation of feature annotation.</text>
</comment>
<dbReference type="PANTHER" id="PTHR34265">
    <property type="entry name" value="TYPE III PANTOTHENATE KINASE"/>
    <property type="match status" value="1"/>
</dbReference>
<dbReference type="GO" id="GO:0005524">
    <property type="term" value="F:ATP binding"/>
    <property type="evidence" value="ECO:0007669"/>
    <property type="project" value="UniProtKB-UniRule"/>
</dbReference>
<comment type="pathway">
    <text evidence="4 16">Cofactor biosynthesis; coenzyme A biosynthesis; CoA from (R)-pantothenate: step 1/5.</text>
</comment>
<evidence type="ECO:0000256" key="8">
    <source>
        <dbReference type="ARBA" id="ARBA00022679"/>
    </source>
</evidence>
<evidence type="ECO:0000256" key="13">
    <source>
        <dbReference type="ARBA" id="ARBA00022993"/>
    </source>
</evidence>
<dbReference type="NCBIfam" id="TIGR00671">
    <property type="entry name" value="baf"/>
    <property type="match status" value="1"/>
</dbReference>
<feature type="binding site" evidence="16">
    <location>
        <begin position="100"/>
        <end position="103"/>
    </location>
    <ligand>
        <name>substrate</name>
    </ligand>
</feature>
<keyword evidence="11 16" id="KW-0067">ATP-binding</keyword>
<proteinExistence type="inferred from homology"/>
<gene>
    <name evidence="16" type="primary">coaX</name>
    <name evidence="17" type="ORF">EER27_14765</name>
</gene>
<keyword evidence="12 16" id="KW-0630">Potassium</keyword>
<dbReference type="EMBL" id="RIBS01000009">
    <property type="protein sequence ID" value="RNF82181.1"/>
    <property type="molecule type" value="Genomic_DNA"/>
</dbReference>
<evidence type="ECO:0000256" key="10">
    <source>
        <dbReference type="ARBA" id="ARBA00022777"/>
    </source>
</evidence>
<evidence type="ECO:0000256" key="2">
    <source>
        <dbReference type="ARBA" id="ARBA00001958"/>
    </source>
</evidence>
<evidence type="ECO:0000256" key="16">
    <source>
        <dbReference type="HAMAP-Rule" id="MF_01274"/>
    </source>
</evidence>
<protein>
    <recommendedName>
        <fullName evidence="15 16">Type III pantothenate kinase</fullName>
        <ecNumber evidence="6 16">2.7.1.33</ecNumber>
    </recommendedName>
    <alternativeName>
        <fullName evidence="16">PanK-III</fullName>
    </alternativeName>
    <alternativeName>
        <fullName evidence="16">Pantothenic acid kinase</fullName>
    </alternativeName>
</protein>
<dbReference type="OrthoDB" id="9781305at2"/>
<evidence type="ECO:0000256" key="12">
    <source>
        <dbReference type="ARBA" id="ARBA00022958"/>
    </source>
</evidence>
<dbReference type="EC" id="2.7.1.33" evidence="6 16"/>
<comment type="subcellular location">
    <subcellularLocation>
        <location evidence="3 16">Cytoplasm</location>
    </subcellularLocation>
</comment>
<dbReference type="PANTHER" id="PTHR34265:SF1">
    <property type="entry name" value="TYPE III PANTOTHENATE KINASE"/>
    <property type="match status" value="1"/>
</dbReference>
<dbReference type="AlphaFoldDB" id="A0A3M8SLJ1"/>
<comment type="subunit">
    <text evidence="5 16">Homodimer.</text>
</comment>
<evidence type="ECO:0000256" key="14">
    <source>
        <dbReference type="ARBA" id="ARBA00038036"/>
    </source>
</evidence>
<evidence type="ECO:0000256" key="5">
    <source>
        <dbReference type="ARBA" id="ARBA00011738"/>
    </source>
</evidence>
<dbReference type="SUPFAM" id="SSF53067">
    <property type="entry name" value="Actin-like ATPase domain"/>
    <property type="match status" value="2"/>
</dbReference>
<keyword evidence="10 16" id="KW-0418">Kinase</keyword>
<name>A0A3M8SLJ1_9GAMM</name>
<dbReference type="GO" id="GO:0015937">
    <property type="term" value="P:coenzyme A biosynthetic process"/>
    <property type="evidence" value="ECO:0007669"/>
    <property type="project" value="UniProtKB-UniRule"/>
</dbReference>
<dbReference type="Gene3D" id="3.30.420.40">
    <property type="match status" value="2"/>
</dbReference>
<sequence length="255" mass="26205">MATWLFDLGNTRLKCAPLAADGGIGEVVALPHREGEVAAQLRQFLPARFDLACVASVSGSALTAQVLATLAAHCPRISVARTQSTFAGLRIAYAQPRKLGVDRFLALLAARRRGGAALVCGVGTAITVDLLDADGRHLGGRIAPSPTLMREALNLRAPHLPVLGGEYHEFAADTEDALASGCDGAAIALIGHSLAAARKQLGTSPALYLHGGGGEVLLAQLPMASWAPTLVLEGLAIWARGAGATAVGADTIRPC</sequence>
<feature type="active site" description="Proton acceptor" evidence="16">
    <location>
        <position position="102"/>
    </location>
</feature>
<keyword evidence="13 16" id="KW-0173">Coenzyme A biosynthesis</keyword>
<evidence type="ECO:0000256" key="1">
    <source>
        <dbReference type="ARBA" id="ARBA00001206"/>
    </source>
</evidence>
<dbReference type="HAMAP" id="MF_01274">
    <property type="entry name" value="Pantothen_kinase_3"/>
    <property type="match status" value="1"/>
</dbReference>
<evidence type="ECO:0000256" key="11">
    <source>
        <dbReference type="ARBA" id="ARBA00022840"/>
    </source>
</evidence>
<comment type="catalytic activity">
    <reaction evidence="1 16">
        <text>(R)-pantothenate + ATP = (R)-4'-phosphopantothenate + ADP + H(+)</text>
        <dbReference type="Rhea" id="RHEA:16373"/>
        <dbReference type="ChEBI" id="CHEBI:10986"/>
        <dbReference type="ChEBI" id="CHEBI:15378"/>
        <dbReference type="ChEBI" id="CHEBI:29032"/>
        <dbReference type="ChEBI" id="CHEBI:30616"/>
        <dbReference type="ChEBI" id="CHEBI:456216"/>
        <dbReference type="EC" id="2.7.1.33"/>
    </reaction>
</comment>
<evidence type="ECO:0000313" key="17">
    <source>
        <dbReference type="EMBL" id="RNF82181.1"/>
    </source>
</evidence>
<evidence type="ECO:0000256" key="3">
    <source>
        <dbReference type="ARBA" id="ARBA00004496"/>
    </source>
</evidence>
<evidence type="ECO:0000313" key="18">
    <source>
        <dbReference type="Proteomes" id="UP000267049"/>
    </source>
</evidence>
<comment type="caution">
    <text evidence="17">The sequence shown here is derived from an EMBL/GenBank/DDBJ whole genome shotgun (WGS) entry which is preliminary data.</text>
</comment>
<keyword evidence="18" id="KW-1185">Reference proteome</keyword>
<dbReference type="GO" id="GO:0005737">
    <property type="term" value="C:cytoplasm"/>
    <property type="evidence" value="ECO:0007669"/>
    <property type="project" value="UniProtKB-SubCell"/>
</dbReference>
<dbReference type="CDD" id="cd24015">
    <property type="entry name" value="ASKHA_NBD_PanK-III"/>
    <property type="match status" value="1"/>
</dbReference>
<reference evidence="17 18" key="1">
    <citation type="submission" date="2018-11" db="EMBL/GenBank/DDBJ databases">
        <title>Lysobacter cryohumiis sp. nov., isolated from soil in the Tianshan Mountains, Xinjiang, China.</title>
        <authorList>
            <person name="Luo Y."/>
            <person name="Sheng H."/>
        </authorList>
    </citation>
    <scope>NUCLEOTIDE SEQUENCE [LARGE SCALE GENOMIC DNA]</scope>
    <source>
        <strain evidence="17 18">ZS60</strain>
    </source>
</reference>
<comment type="function">
    <text evidence="16">Catalyzes the phosphorylation of pantothenate (Pan), the first step in CoA biosynthesis.</text>
</comment>